<comment type="cofactor">
    <cofactor evidence="1">
        <name>Mn(2+)</name>
        <dbReference type="ChEBI" id="CHEBI:29035"/>
    </cofactor>
</comment>
<keyword evidence="6" id="KW-0507">mRNA processing</keyword>
<dbReference type="GO" id="GO:0005634">
    <property type="term" value="C:nucleus"/>
    <property type="evidence" value="ECO:0007669"/>
    <property type="project" value="UniProtKB-SubCell"/>
</dbReference>
<dbReference type="InterPro" id="IPR007708">
    <property type="entry name" value="DBR1_C"/>
</dbReference>
<gene>
    <name evidence="15" type="ORF">CIB84_000589</name>
</gene>
<keyword evidence="11" id="KW-0464">Manganese</keyword>
<dbReference type="OrthoDB" id="407609at2759"/>
<dbReference type="Gene3D" id="3.60.21.10">
    <property type="match status" value="1"/>
</dbReference>
<dbReference type="InterPro" id="IPR004843">
    <property type="entry name" value="Calcineurin-like_PHP"/>
</dbReference>
<dbReference type="Pfam" id="PF05011">
    <property type="entry name" value="DBR1"/>
    <property type="match status" value="1"/>
</dbReference>
<comment type="cofactor">
    <cofactor evidence="2">
        <name>Zn(2+)</name>
        <dbReference type="ChEBI" id="CHEBI:29105"/>
    </cofactor>
</comment>
<evidence type="ECO:0000313" key="16">
    <source>
        <dbReference type="Proteomes" id="UP000237246"/>
    </source>
</evidence>
<evidence type="ECO:0000256" key="5">
    <source>
        <dbReference type="ARBA" id="ARBA00006045"/>
    </source>
</evidence>
<evidence type="ECO:0000256" key="11">
    <source>
        <dbReference type="ARBA" id="ARBA00023211"/>
    </source>
</evidence>
<reference evidence="15 16" key="1">
    <citation type="submission" date="2018-01" db="EMBL/GenBank/DDBJ databases">
        <title>Comparison of the Chinese Bamboo Partridge and Red Junglefowl genome sequences highlights the importance of demography in genome evolution.</title>
        <authorList>
            <person name="Tiley G.P."/>
            <person name="Kimball R.T."/>
            <person name="Braun E.L."/>
            <person name="Burleigh J.G."/>
        </authorList>
    </citation>
    <scope>NUCLEOTIDE SEQUENCE [LARGE SCALE GENOMIC DNA]</scope>
    <source>
        <strain evidence="15">RTK389</strain>
        <tissue evidence="15">Blood</tissue>
    </source>
</reference>
<dbReference type="InterPro" id="IPR041816">
    <property type="entry name" value="Dbr1_N"/>
</dbReference>
<comment type="subcellular location">
    <subcellularLocation>
        <location evidence="4">Nucleus</location>
    </subcellularLocation>
</comment>
<evidence type="ECO:0000259" key="14">
    <source>
        <dbReference type="Pfam" id="PF05011"/>
    </source>
</evidence>
<evidence type="ECO:0000313" key="15">
    <source>
        <dbReference type="EMBL" id="POI35659.1"/>
    </source>
</evidence>
<name>A0A2P4TH34_BAMTH</name>
<accession>A0A2P4TH34</accession>
<protein>
    <recommendedName>
        <fullName evidence="17">Lariat debranching enzyme C-terminal domain-containing protein</fullName>
    </recommendedName>
</protein>
<dbReference type="SUPFAM" id="SSF56300">
    <property type="entry name" value="Metallo-dependent phosphatases"/>
    <property type="match status" value="1"/>
</dbReference>
<dbReference type="GO" id="GO:0008419">
    <property type="term" value="F:RNA lariat debranching enzyme activity"/>
    <property type="evidence" value="ECO:0007669"/>
    <property type="project" value="TreeGrafter"/>
</dbReference>
<sequence length="317" mass="36507">MKVAVAGCCHGALDKMYETLELLQRRHNVRPDLLLCCGDFQAVRNEADLRCMAVPAKYRHMQTFYRYYSGEKKAPVLTVFIGGNHEASNHLQELPYGGWVAPNIYYLGYAGVVRFRGVRIGGISGIFKSHDYRKGHFECPPYNQQTIRSAYHVRNIEVFKLKQVGEKFMVVFVICFLKTTTNKPMLKHPMDVFMSHDWPQSIYHYGNKKQLLKMKSFFRQEVENNTLGSPAASELLQHLKPNYWFSAHLHVKFAAFMQHEVKSKTKIDCTKSKEELPKATKFLALDKCLPHRDFLQVMTVCHGLAFTLSNLSICLDC</sequence>
<dbReference type="GO" id="GO:0046872">
    <property type="term" value="F:metal ion binding"/>
    <property type="evidence" value="ECO:0007669"/>
    <property type="project" value="UniProtKB-KW"/>
</dbReference>
<evidence type="ECO:0000256" key="4">
    <source>
        <dbReference type="ARBA" id="ARBA00004123"/>
    </source>
</evidence>
<evidence type="ECO:0000256" key="12">
    <source>
        <dbReference type="ARBA" id="ARBA00023242"/>
    </source>
</evidence>
<evidence type="ECO:0000256" key="9">
    <source>
        <dbReference type="ARBA" id="ARBA00022833"/>
    </source>
</evidence>
<feature type="domain" description="Lariat debranching enzyme C-terminal" evidence="14">
    <location>
        <begin position="278"/>
        <end position="302"/>
    </location>
</feature>
<evidence type="ECO:0000259" key="13">
    <source>
        <dbReference type="Pfam" id="PF00149"/>
    </source>
</evidence>
<dbReference type="PANTHER" id="PTHR12849:SF0">
    <property type="entry name" value="LARIAT DEBRANCHING ENZYME"/>
    <property type="match status" value="1"/>
</dbReference>
<feature type="domain" description="Calcineurin-like phosphoesterase" evidence="13">
    <location>
        <begin position="1"/>
        <end position="251"/>
    </location>
</feature>
<evidence type="ECO:0000256" key="2">
    <source>
        <dbReference type="ARBA" id="ARBA00001947"/>
    </source>
</evidence>
<dbReference type="Proteomes" id="UP000237246">
    <property type="component" value="Unassembled WGS sequence"/>
</dbReference>
<dbReference type="AlphaFoldDB" id="A0A2P4TH34"/>
<evidence type="ECO:0000256" key="6">
    <source>
        <dbReference type="ARBA" id="ARBA00022664"/>
    </source>
</evidence>
<organism evidence="15 16">
    <name type="scientific">Bambusicola thoracicus</name>
    <name type="common">Chinese bamboo-partridge</name>
    <name type="synonym">Perdix thoracica</name>
    <dbReference type="NCBI Taxonomy" id="9083"/>
    <lineage>
        <taxon>Eukaryota</taxon>
        <taxon>Metazoa</taxon>
        <taxon>Chordata</taxon>
        <taxon>Craniata</taxon>
        <taxon>Vertebrata</taxon>
        <taxon>Euteleostomi</taxon>
        <taxon>Archelosauria</taxon>
        <taxon>Archosauria</taxon>
        <taxon>Dinosauria</taxon>
        <taxon>Saurischia</taxon>
        <taxon>Theropoda</taxon>
        <taxon>Coelurosauria</taxon>
        <taxon>Aves</taxon>
        <taxon>Neognathae</taxon>
        <taxon>Galloanserae</taxon>
        <taxon>Galliformes</taxon>
        <taxon>Phasianidae</taxon>
        <taxon>Perdicinae</taxon>
        <taxon>Bambusicola</taxon>
    </lineage>
</organism>
<keyword evidence="7" id="KW-0479">Metal-binding</keyword>
<comment type="cofactor">
    <cofactor evidence="3">
        <name>Fe(2+)</name>
        <dbReference type="ChEBI" id="CHEBI:29033"/>
    </cofactor>
</comment>
<keyword evidence="12" id="KW-0539">Nucleus</keyword>
<evidence type="ECO:0000256" key="8">
    <source>
        <dbReference type="ARBA" id="ARBA00022801"/>
    </source>
</evidence>
<keyword evidence="16" id="KW-1185">Reference proteome</keyword>
<dbReference type="PANTHER" id="PTHR12849">
    <property type="entry name" value="RNA LARIAT DEBRANCHING ENZYME"/>
    <property type="match status" value="1"/>
</dbReference>
<keyword evidence="9" id="KW-0862">Zinc</keyword>
<proteinExistence type="inferred from homology"/>
<evidence type="ECO:0000256" key="3">
    <source>
        <dbReference type="ARBA" id="ARBA00001954"/>
    </source>
</evidence>
<dbReference type="Pfam" id="PF00149">
    <property type="entry name" value="Metallophos"/>
    <property type="match status" value="1"/>
</dbReference>
<evidence type="ECO:0000256" key="1">
    <source>
        <dbReference type="ARBA" id="ARBA00001936"/>
    </source>
</evidence>
<dbReference type="InterPro" id="IPR029052">
    <property type="entry name" value="Metallo-depent_PP-like"/>
</dbReference>
<keyword evidence="8" id="KW-0378">Hydrolase</keyword>
<dbReference type="CDD" id="cd00844">
    <property type="entry name" value="MPP_Dbr1_N"/>
    <property type="match status" value="1"/>
</dbReference>
<evidence type="ECO:0000256" key="10">
    <source>
        <dbReference type="ARBA" id="ARBA00023004"/>
    </source>
</evidence>
<comment type="caution">
    <text evidence="15">The sequence shown here is derived from an EMBL/GenBank/DDBJ whole genome shotgun (WGS) entry which is preliminary data.</text>
</comment>
<comment type="similarity">
    <text evidence="5">Belongs to the lariat debranching enzyme family.</text>
</comment>
<evidence type="ECO:0000256" key="7">
    <source>
        <dbReference type="ARBA" id="ARBA00022723"/>
    </source>
</evidence>
<keyword evidence="10" id="KW-0408">Iron</keyword>
<dbReference type="GO" id="GO:0000398">
    <property type="term" value="P:mRNA splicing, via spliceosome"/>
    <property type="evidence" value="ECO:0007669"/>
    <property type="project" value="TreeGrafter"/>
</dbReference>
<evidence type="ECO:0008006" key="17">
    <source>
        <dbReference type="Google" id="ProtNLM"/>
    </source>
</evidence>
<dbReference type="EMBL" id="PPHD01000299">
    <property type="protein sequence ID" value="POI35659.1"/>
    <property type="molecule type" value="Genomic_DNA"/>
</dbReference>